<dbReference type="GO" id="GO:0070006">
    <property type="term" value="F:metalloaminopeptidase activity"/>
    <property type="evidence" value="ECO:0007669"/>
    <property type="project" value="TreeGrafter"/>
</dbReference>
<gene>
    <name evidence="16" type="primary">LOC106166268</name>
</gene>
<dbReference type="OrthoDB" id="10031169at2759"/>
<dbReference type="Gene3D" id="2.60.40.1910">
    <property type="match status" value="1"/>
</dbReference>
<dbReference type="InterPro" id="IPR042097">
    <property type="entry name" value="Aminopeptidase_N-like_N_sf"/>
</dbReference>
<evidence type="ECO:0000256" key="8">
    <source>
        <dbReference type="PIRSR" id="PIRSR634016-1"/>
    </source>
</evidence>
<keyword evidence="3 11" id="KW-0645">Protease</keyword>
<evidence type="ECO:0000259" key="12">
    <source>
        <dbReference type="Pfam" id="PF01433"/>
    </source>
</evidence>
<evidence type="ECO:0000313" key="16">
    <source>
        <dbReference type="RefSeq" id="XP_013400213.1"/>
    </source>
</evidence>
<dbReference type="Gene3D" id="1.10.3480.20">
    <property type="match status" value="1"/>
</dbReference>
<evidence type="ECO:0000256" key="10">
    <source>
        <dbReference type="PIRSR" id="PIRSR634016-4"/>
    </source>
</evidence>
<keyword evidence="15" id="KW-1185">Reference proteome</keyword>
<sequence>MKGEMENRDSPDSGFANCENFFPPAEKDMIALYVKTAENPEKPIEKINITTKPSGLLIRRRDVIFLGMILLFLTLAVLMSTLFIPKTCNDTTNEERRVAKNSEKTRPYIRLPRTLLPLHYDLELQPDLDPYTYSYKGQVSIKVNVTKFTRNLTIHCWKNLTIDRTKVFEVNTNKAVDLRNARRQPEKDFCIWDVTRGFLPGKQYIIFFLFHREITENILDGLYRSTWTVDDKPEVVVATFFQPGKARKTFPCFDEPEYKATFNVTIVRTNSTVSISNMEIARSETRGDGWVADVYYQTPVMSTYLLVFIVGNFKHRAKMTSNGILLRVWARPGKIHLANYSLDLGEKMLNFFEQYFYIPCPLRKIDMIALPEPAAWGMENWGAITFREPLVLYDDAHSSPYDKQYVHLLSAHEVSHQWFGNLVTNRWWDDLWLNEGFAQLMTYVANDKIAPDMKLNQQFLPDSVSDGLIKDSMNLTHSISQPVYRLQDIKFDEITYYKGASVLRMIIGFLGEKTFRKGVSNYLRGRAYSSAVTDDLWYFLTEQAKRDGQDVDVKTIMGSWTKQEGYPVVTITRDYERGIARAQQKRFTLNNYTAQPSFNGNRWYVPLTLLSVSKEGKHDTHFIWMKLEDVEITGIPLVKDSLLLGNVGEPGFYRVNYDSRNWELIIDLLNRNHTVIAPEIRAQLIDDAFNLARSGMLPATTALRLTEYLSRERELGPWQTAMKIFRLIDKILARTAFYVEFRKYIHGLLLPFYNELEWKDIGEYPIRLLRIMVLENSCYFGNKDCANRATVSFRGFVNVSANQR</sequence>
<evidence type="ECO:0000256" key="1">
    <source>
        <dbReference type="ARBA" id="ARBA00010136"/>
    </source>
</evidence>
<feature type="domain" description="Aminopeptidase N-like N-terminal" evidence="14">
    <location>
        <begin position="117"/>
        <end position="305"/>
    </location>
</feature>
<dbReference type="CDD" id="cd09601">
    <property type="entry name" value="M1_APN-Q_like"/>
    <property type="match status" value="1"/>
</dbReference>
<dbReference type="FunFam" id="2.60.40.1910:FF:000006">
    <property type="entry name" value="Aminopeptidase"/>
    <property type="match status" value="1"/>
</dbReference>
<dbReference type="PRINTS" id="PR00756">
    <property type="entry name" value="ALADIPTASE"/>
</dbReference>
<comment type="similarity">
    <text evidence="1 11">Belongs to the peptidase M1 family.</text>
</comment>
<evidence type="ECO:0000256" key="9">
    <source>
        <dbReference type="PIRSR" id="PIRSR634016-3"/>
    </source>
</evidence>
<accession>A0A1S3IQ67</accession>
<comment type="cofactor">
    <cofactor evidence="9 11">
        <name>Zn(2+)</name>
        <dbReference type="ChEBI" id="CHEBI:29105"/>
    </cofactor>
    <text evidence="9 11">Binds 1 zinc ion per subunit.</text>
</comment>
<keyword evidence="11" id="KW-0812">Transmembrane</keyword>
<evidence type="ECO:0000256" key="4">
    <source>
        <dbReference type="ARBA" id="ARBA00022723"/>
    </source>
</evidence>
<dbReference type="PANTHER" id="PTHR11533">
    <property type="entry name" value="PROTEASE M1 ZINC METALLOPROTEASE"/>
    <property type="match status" value="1"/>
</dbReference>
<dbReference type="AlphaFoldDB" id="A0A1S3IQ67"/>
<feature type="transmembrane region" description="Helical" evidence="11">
    <location>
        <begin position="63"/>
        <end position="84"/>
    </location>
</feature>
<evidence type="ECO:0000256" key="3">
    <source>
        <dbReference type="ARBA" id="ARBA00022670"/>
    </source>
</evidence>
<dbReference type="GO" id="GO:0005737">
    <property type="term" value="C:cytoplasm"/>
    <property type="evidence" value="ECO:0007669"/>
    <property type="project" value="TreeGrafter"/>
</dbReference>
<dbReference type="GO" id="GO:0043171">
    <property type="term" value="P:peptide catabolic process"/>
    <property type="evidence" value="ECO:0007669"/>
    <property type="project" value="TreeGrafter"/>
</dbReference>
<dbReference type="EC" id="3.4.11.-" evidence="11"/>
<dbReference type="FunFam" id="1.10.390.10:FF:000006">
    <property type="entry name" value="Puromycin-sensitive aminopeptidase"/>
    <property type="match status" value="1"/>
</dbReference>
<protein>
    <recommendedName>
        <fullName evidence="11">Aminopeptidase</fullName>
        <ecNumber evidence="11">3.4.11.-</ecNumber>
    </recommendedName>
</protein>
<keyword evidence="6 9" id="KW-0862">Zinc</keyword>
<feature type="binding site" evidence="9">
    <location>
        <position position="435"/>
    </location>
    <ligand>
        <name>Zn(2+)</name>
        <dbReference type="ChEBI" id="CHEBI:29105"/>
        <note>catalytic</note>
    </ligand>
</feature>
<dbReference type="SUPFAM" id="SSF63737">
    <property type="entry name" value="Leukotriene A4 hydrolase N-terminal domain"/>
    <property type="match status" value="1"/>
</dbReference>
<dbReference type="GO" id="GO:0008270">
    <property type="term" value="F:zinc ion binding"/>
    <property type="evidence" value="ECO:0007669"/>
    <property type="project" value="UniProtKB-UniRule"/>
</dbReference>
<keyword evidence="11" id="KW-1133">Transmembrane helix</keyword>
<dbReference type="InterPro" id="IPR014782">
    <property type="entry name" value="Peptidase_M1_dom"/>
</dbReference>
<dbReference type="Pfam" id="PF11838">
    <property type="entry name" value="ERAP1_C"/>
    <property type="match status" value="1"/>
</dbReference>
<keyword evidence="7 11" id="KW-0482">Metalloprotease</keyword>
<dbReference type="Pfam" id="PF17900">
    <property type="entry name" value="Peptidase_M1_N"/>
    <property type="match status" value="1"/>
</dbReference>
<dbReference type="Gene3D" id="1.10.390.10">
    <property type="entry name" value="Neutral Protease Domain 2"/>
    <property type="match status" value="1"/>
</dbReference>
<evidence type="ECO:0000256" key="7">
    <source>
        <dbReference type="ARBA" id="ARBA00023049"/>
    </source>
</evidence>
<dbReference type="RefSeq" id="XP_013400213.1">
    <property type="nucleotide sequence ID" value="XM_013544759.1"/>
</dbReference>
<evidence type="ECO:0000259" key="13">
    <source>
        <dbReference type="Pfam" id="PF11838"/>
    </source>
</evidence>
<dbReference type="InterPro" id="IPR050344">
    <property type="entry name" value="Peptidase_M1_aminopeptidases"/>
</dbReference>
<feature type="active site" description="Proton acceptor" evidence="8">
    <location>
        <position position="413"/>
    </location>
</feature>
<name>A0A1S3IQ67_LINAN</name>
<dbReference type="GO" id="GO:0042277">
    <property type="term" value="F:peptide binding"/>
    <property type="evidence" value="ECO:0007669"/>
    <property type="project" value="TreeGrafter"/>
</dbReference>
<feature type="domain" description="ERAP1-like C-terminal" evidence="13">
    <location>
        <begin position="643"/>
        <end position="798"/>
    </location>
</feature>
<keyword evidence="2 11" id="KW-0031">Aminopeptidase</keyword>
<organism evidence="15 16">
    <name type="scientific">Lingula anatina</name>
    <name type="common">Brachiopod</name>
    <name type="synonym">Lingula unguis</name>
    <dbReference type="NCBI Taxonomy" id="7574"/>
    <lineage>
        <taxon>Eukaryota</taxon>
        <taxon>Metazoa</taxon>
        <taxon>Spiralia</taxon>
        <taxon>Lophotrochozoa</taxon>
        <taxon>Brachiopoda</taxon>
        <taxon>Linguliformea</taxon>
        <taxon>Lingulata</taxon>
        <taxon>Lingulida</taxon>
        <taxon>Linguloidea</taxon>
        <taxon>Lingulidae</taxon>
        <taxon>Lingula</taxon>
    </lineage>
</organism>
<evidence type="ECO:0000256" key="11">
    <source>
        <dbReference type="RuleBase" id="RU364040"/>
    </source>
</evidence>
<feature type="binding site" evidence="9">
    <location>
        <position position="412"/>
    </location>
    <ligand>
        <name>Zn(2+)</name>
        <dbReference type="ChEBI" id="CHEBI:29105"/>
        <note>catalytic</note>
    </ligand>
</feature>
<dbReference type="PANTHER" id="PTHR11533:SF294">
    <property type="entry name" value="THYROTROPIN-RELEASING HORMONE-DEGRADING ECTOENZYME"/>
    <property type="match status" value="1"/>
</dbReference>
<evidence type="ECO:0000259" key="14">
    <source>
        <dbReference type="Pfam" id="PF17900"/>
    </source>
</evidence>
<dbReference type="InterPro" id="IPR045357">
    <property type="entry name" value="Aminopeptidase_N-like_N"/>
</dbReference>
<evidence type="ECO:0000256" key="6">
    <source>
        <dbReference type="ARBA" id="ARBA00022833"/>
    </source>
</evidence>
<dbReference type="GO" id="GO:0016020">
    <property type="term" value="C:membrane"/>
    <property type="evidence" value="ECO:0007669"/>
    <property type="project" value="TreeGrafter"/>
</dbReference>
<dbReference type="Proteomes" id="UP000085678">
    <property type="component" value="Unplaced"/>
</dbReference>
<evidence type="ECO:0000256" key="5">
    <source>
        <dbReference type="ARBA" id="ARBA00022801"/>
    </source>
</evidence>
<dbReference type="InterPro" id="IPR001930">
    <property type="entry name" value="Peptidase_M1"/>
</dbReference>
<dbReference type="Pfam" id="PF01433">
    <property type="entry name" value="Peptidase_M1"/>
    <property type="match status" value="1"/>
</dbReference>
<reference evidence="16" key="1">
    <citation type="submission" date="2025-08" db="UniProtKB">
        <authorList>
            <consortium name="RefSeq"/>
        </authorList>
    </citation>
    <scope>IDENTIFICATION</scope>
    <source>
        <tissue evidence="16">Gonads</tissue>
    </source>
</reference>
<dbReference type="InterPro" id="IPR034016">
    <property type="entry name" value="M1_APN-typ"/>
</dbReference>
<keyword evidence="5 11" id="KW-0378">Hydrolase</keyword>
<dbReference type="KEGG" id="lak:106166268"/>
<dbReference type="GO" id="GO:0005615">
    <property type="term" value="C:extracellular space"/>
    <property type="evidence" value="ECO:0007669"/>
    <property type="project" value="TreeGrafter"/>
</dbReference>
<dbReference type="InterPro" id="IPR024571">
    <property type="entry name" value="ERAP1-like_C_dom"/>
</dbReference>
<evidence type="ECO:0000313" key="15">
    <source>
        <dbReference type="Proteomes" id="UP000085678"/>
    </source>
</evidence>
<keyword evidence="11" id="KW-0472">Membrane</keyword>
<evidence type="ECO:0000256" key="2">
    <source>
        <dbReference type="ARBA" id="ARBA00022438"/>
    </source>
</evidence>
<feature type="domain" description="Peptidase M1 membrane alanine aminopeptidase" evidence="12">
    <location>
        <begin position="340"/>
        <end position="560"/>
    </location>
</feature>
<feature type="binding site" evidence="9">
    <location>
        <position position="416"/>
    </location>
    <ligand>
        <name>Zn(2+)</name>
        <dbReference type="ChEBI" id="CHEBI:29105"/>
        <note>catalytic</note>
    </ligand>
</feature>
<dbReference type="InParanoid" id="A0A1S3IQ67"/>
<dbReference type="Gene3D" id="2.60.40.1730">
    <property type="entry name" value="tricorn interacting facor f3 domain"/>
    <property type="match status" value="1"/>
</dbReference>
<dbReference type="InterPro" id="IPR027268">
    <property type="entry name" value="Peptidase_M4/M1_CTD_sf"/>
</dbReference>
<dbReference type="GO" id="GO:0006508">
    <property type="term" value="P:proteolysis"/>
    <property type="evidence" value="ECO:0007669"/>
    <property type="project" value="UniProtKB-KW"/>
</dbReference>
<keyword evidence="4 9" id="KW-0479">Metal-binding</keyword>
<dbReference type="GeneID" id="106166268"/>
<dbReference type="STRING" id="7574.A0A1S3IQ67"/>
<feature type="site" description="Transition state stabilizer" evidence="10">
    <location>
        <position position="496"/>
    </location>
</feature>
<dbReference type="SUPFAM" id="SSF55486">
    <property type="entry name" value="Metalloproteases ('zincins'), catalytic domain"/>
    <property type="match status" value="1"/>
</dbReference>
<proteinExistence type="inferred from homology"/>